<keyword evidence="1" id="KW-0732">Signal</keyword>
<dbReference type="OrthoDB" id="3770142at2759"/>
<protein>
    <submittedName>
        <fullName evidence="2">Uncharacterized protein</fullName>
    </submittedName>
</protein>
<gene>
    <name evidence="2" type="ORF">P171DRAFT_481340</name>
</gene>
<sequence>MSAKFAYVLVILVALIQFTSANFDLYHAHGHKASGPAPGVDINVWARRKDLSHGRKDIHCEPEKKCGYDHAPWPDVNLIEMHFTNDSLYHYTIYKKRGYTAPDGSWRWYLYGIDECFAWGDYNWDCQWPSDGVSAKGYRKFRCLTNVDANTINAAFHKESGWDPVFGNATAAVWDVRAVGGMLSPLIYHEGARFGS</sequence>
<dbReference type="Proteomes" id="UP000799764">
    <property type="component" value="Unassembled WGS sequence"/>
</dbReference>
<evidence type="ECO:0000313" key="2">
    <source>
        <dbReference type="EMBL" id="KAF2448258.1"/>
    </source>
</evidence>
<dbReference type="AlphaFoldDB" id="A0A9P4PRZ7"/>
<organism evidence="2 3">
    <name type="scientific">Karstenula rhodostoma CBS 690.94</name>
    <dbReference type="NCBI Taxonomy" id="1392251"/>
    <lineage>
        <taxon>Eukaryota</taxon>
        <taxon>Fungi</taxon>
        <taxon>Dikarya</taxon>
        <taxon>Ascomycota</taxon>
        <taxon>Pezizomycotina</taxon>
        <taxon>Dothideomycetes</taxon>
        <taxon>Pleosporomycetidae</taxon>
        <taxon>Pleosporales</taxon>
        <taxon>Massarineae</taxon>
        <taxon>Didymosphaeriaceae</taxon>
        <taxon>Karstenula</taxon>
    </lineage>
</organism>
<dbReference type="EMBL" id="MU001495">
    <property type="protein sequence ID" value="KAF2448258.1"/>
    <property type="molecule type" value="Genomic_DNA"/>
</dbReference>
<comment type="caution">
    <text evidence="2">The sequence shown here is derived from an EMBL/GenBank/DDBJ whole genome shotgun (WGS) entry which is preliminary data.</text>
</comment>
<name>A0A9P4PRZ7_9PLEO</name>
<evidence type="ECO:0000313" key="3">
    <source>
        <dbReference type="Proteomes" id="UP000799764"/>
    </source>
</evidence>
<evidence type="ECO:0000256" key="1">
    <source>
        <dbReference type="SAM" id="SignalP"/>
    </source>
</evidence>
<reference evidence="2" key="1">
    <citation type="journal article" date="2020" name="Stud. Mycol.">
        <title>101 Dothideomycetes genomes: a test case for predicting lifestyles and emergence of pathogens.</title>
        <authorList>
            <person name="Haridas S."/>
            <person name="Albert R."/>
            <person name="Binder M."/>
            <person name="Bloem J."/>
            <person name="Labutti K."/>
            <person name="Salamov A."/>
            <person name="Andreopoulos B."/>
            <person name="Baker S."/>
            <person name="Barry K."/>
            <person name="Bills G."/>
            <person name="Bluhm B."/>
            <person name="Cannon C."/>
            <person name="Castanera R."/>
            <person name="Culley D."/>
            <person name="Daum C."/>
            <person name="Ezra D."/>
            <person name="Gonzalez J."/>
            <person name="Henrissat B."/>
            <person name="Kuo A."/>
            <person name="Liang C."/>
            <person name="Lipzen A."/>
            <person name="Lutzoni F."/>
            <person name="Magnuson J."/>
            <person name="Mondo S."/>
            <person name="Nolan M."/>
            <person name="Ohm R."/>
            <person name="Pangilinan J."/>
            <person name="Park H.-J."/>
            <person name="Ramirez L."/>
            <person name="Alfaro M."/>
            <person name="Sun H."/>
            <person name="Tritt A."/>
            <person name="Yoshinaga Y."/>
            <person name="Zwiers L.-H."/>
            <person name="Turgeon B."/>
            <person name="Goodwin S."/>
            <person name="Spatafora J."/>
            <person name="Crous P."/>
            <person name="Grigoriev I."/>
        </authorList>
    </citation>
    <scope>NUCLEOTIDE SEQUENCE</scope>
    <source>
        <strain evidence="2">CBS 690.94</strain>
    </source>
</reference>
<proteinExistence type="predicted"/>
<feature type="chain" id="PRO_5040328411" evidence="1">
    <location>
        <begin position="22"/>
        <end position="196"/>
    </location>
</feature>
<keyword evidence="3" id="KW-1185">Reference proteome</keyword>
<accession>A0A9P4PRZ7</accession>
<feature type="signal peptide" evidence="1">
    <location>
        <begin position="1"/>
        <end position="21"/>
    </location>
</feature>